<comment type="catalytic activity">
    <reaction evidence="3">
        <text>a long-chain fatty acyl-CoA + H2O = a long-chain fatty acid + CoA + H(+)</text>
        <dbReference type="Rhea" id="RHEA:67680"/>
        <dbReference type="ChEBI" id="CHEBI:15377"/>
        <dbReference type="ChEBI" id="CHEBI:15378"/>
        <dbReference type="ChEBI" id="CHEBI:57287"/>
        <dbReference type="ChEBI" id="CHEBI:57560"/>
        <dbReference type="ChEBI" id="CHEBI:83139"/>
    </reaction>
</comment>
<evidence type="ECO:0000256" key="3">
    <source>
        <dbReference type="ARBA" id="ARBA00036002"/>
    </source>
</evidence>
<comment type="similarity">
    <text evidence="4">Belongs to the YigI thioesterase family.</text>
</comment>
<sequence length="141" mass="15357">MDSLMEIGQQLLAKQGFSNMMGTRLTRLTKGEVELELPMRPELRQQYGFAHGGVLSYLADNALTFAGGTAMLDVPIITSEFKINYVRPALGHQLVARARAVHTGRRQSVCQCEIFAVDEQGETLVAVAQGTIVVMGSSKES</sequence>
<evidence type="ECO:0000313" key="9">
    <source>
        <dbReference type="EMBL" id="GEN09845.1"/>
    </source>
</evidence>
<dbReference type="CDD" id="cd03443">
    <property type="entry name" value="PaaI_thioesterase"/>
    <property type="match status" value="1"/>
</dbReference>
<comment type="caution">
    <text evidence="9">The sequence shown here is derived from an EMBL/GenBank/DDBJ whole genome shotgun (WGS) entry which is preliminary data.</text>
</comment>
<dbReference type="GO" id="GO:0047617">
    <property type="term" value="F:fatty acyl-CoA hydrolase activity"/>
    <property type="evidence" value="ECO:0007669"/>
    <property type="project" value="UniProtKB-EC"/>
</dbReference>
<feature type="domain" description="Thioesterase" evidence="8">
    <location>
        <begin position="47"/>
        <end position="119"/>
    </location>
</feature>
<dbReference type="InterPro" id="IPR029069">
    <property type="entry name" value="HotDog_dom_sf"/>
</dbReference>
<dbReference type="Gene3D" id="3.10.129.10">
    <property type="entry name" value="Hotdog Thioesterase"/>
    <property type="match status" value="1"/>
</dbReference>
<evidence type="ECO:0000256" key="5">
    <source>
        <dbReference type="ARBA" id="ARBA00038894"/>
    </source>
</evidence>
<dbReference type="AlphaFoldDB" id="A0A511T6P7"/>
<dbReference type="InterPro" id="IPR003736">
    <property type="entry name" value="PAAI_dom"/>
</dbReference>
<dbReference type="EMBL" id="BJXR01000036">
    <property type="protein sequence ID" value="GEN09845.1"/>
    <property type="molecule type" value="Genomic_DNA"/>
</dbReference>
<dbReference type="SUPFAM" id="SSF54637">
    <property type="entry name" value="Thioesterase/thiol ester dehydrase-isomerase"/>
    <property type="match status" value="1"/>
</dbReference>
<proteinExistence type="inferred from homology"/>
<name>A0A511T6P7_MYXFU</name>
<dbReference type="NCBIfam" id="TIGR00369">
    <property type="entry name" value="unchar_dom_1"/>
    <property type="match status" value="1"/>
</dbReference>
<evidence type="ECO:0000256" key="1">
    <source>
        <dbReference type="ARBA" id="ARBA00022801"/>
    </source>
</evidence>
<evidence type="ECO:0000259" key="8">
    <source>
        <dbReference type="Pfam" id="PF03061"/>
    </source>
</evidence>
<dbReference type="Proteomes" id="UP000321514">
    <property type="component" value="Unassembled WGS sequence"/>
</dbReference>
<evidence type="ECO:0000256" key="4">
    <source>
        <dbReference type="ARBA" id="ARBA00038381"/>
    </source>
</evidence>
<dbReference type="STRING" id="1334629.MFUL124B02_20650"/>
<reference evidence="9 10" key="1">
    <citation type="submission" date="2019-07" db="EMBL/GenBank/DDBJ databases">
        <title>Whole genome shotgun sequence of Myxococcus fulvus NBRC 100333.</title>
        <authorList>
            <person name="Hosoyama A."/>
            <person name="Uohara A."/>
            <person name="Ohji S."/>
            <person name="Ichikawa N."/>
        </authorList>
    </citation>
    <scope>NUCLEOTIDE SEQUENCE [LARGE SCALE GENOMIC DNA]</scope>
    <source>
        <strain evidence="9 10">NBRC 100333</strain>
    </source>
</reference>
<protein>
    <recommendedName>
        <fullName evidence="6">Medium/long-chain acyl-CoA thioesterase YigI</fullName>
        <ecNumber evidence="5">3.1.2.20</ecNumber>
    </recommendedName>
</protein>
<comment type="catalytic activity">
    <reaction evidence="7">
        <text>a medium-chain fatty acyl-CoA + H2O = a medium-chain fatty acid + CoA + H(+)</text>
        <dbReference type="Rhea" id="RHEA:68184"/>
        <dbReference type="ChEBI" id="CHEBI:15377"/>
        <dbReference type="ChEBI" id="CHEBI:15378"/>
        <dbReference type="ChEBI" id="CHEBI:57287"/>
        <dbReference type="ChEBI" id="CHEBI:59558"/>
        <dbReference type="ChEBI" id="CHEBI:90546"/>
    </reaction>
</comment>
<comment type="catalytic activity">
    <reaction evidence="2">
        <text>a fatty acyl-CoA + H2O = a fatty acid + CoA + H(+)</text>
        <dbReference type="Rhea" id="RHEA:16781"/>
        <dbReference type="ChEBI" id="CHEBI:15377"/>
        <dbReference type="ChEBI" id="CHEBI:15378"/>
        <dbReference type="ChEBI" id="CHEBI:28868"/>
        <dbReference type="ChEBI" id="CHEBI:57287"/>
        <dbReference type="ChEBI" id="CHEBI:77636"/>
        <dbReference type="EC" id="3.1.2.20"/>
    </reaction>
</comment>
<gene>
    <name evidence="9" type="ORF">MFU01_48820</name>
</gene>
<accession>A0A511T6P7</accession>
<evidence type="ECO:0000256" key="2">
    <source>
        <dbReference type="ARBA" id="ARBA00035880"/>
    </source>
</evidence>
<organism evidence="9 10">
    <name type="scientific">Myxococcus fulvus</name>
    <dbReference type="NCBI Taxonomy" id="33"/>
    <lineage>
        <taxon>Bacteria</taxon>
        <taxon>Pseudomonadati</taxon>
        <taxon>Myxococcota</taxon>
        <taxon>Myxococcia</taxon>
        <taxon>Myxococcales</taxon>
        <taxon>Cystobacterineae</taxon>
        <taxon>Myxococcaceae</taxon>
        <taxon>Myxococcus</taxon>
    </lineage>
</organism>
<dbReference type="Pfam" id="PF03061">
    <property type="entry name" value="4HBT"/>
    <property type="match status" value="1"/>
</dbReference>
<dbReference type="PANTHER" id="PTHR43240:SF20">
    <property type="entry name" value="MEDIUM_LONG-CHAIN ACYL-COA THIOESTERASE YIGI"/>
    <property type="match status" value="1"/>
</dbReference>
<evidence type="ECO:0000313" key="10">
    <source>
        <dbReference type="Proteomes" id="UP000321514"/>
    </source>
</evidence>
<evidence type="ECO:0000256" key="7">
    <source>
        <dbReference type="ARBA" id="ARBA00048062"/>
    </source>
</evidence>
<keyword evidence="1" id="KW-0378">Hydrolase</keyword>
<evidence type="ECO:0000256" key="6">
    <source>
        <dbReference type="ARBA" id="ARBA00040062"/>
    </source>
</evidence>
<dbReference type="InterPro" id="IPR006683">
    <property type="entry name" value="Thioestr_dom"/>
</dbReference>
<dbReference type="EC" id="3.1.2.20" evidence="5"/>
<dbReference type="PANTHER" id="PTHR43240">
    <property type="entry name" value="1,4-DIHYDROXY-2-NAPHTHOYL-COA THIOESTERASE 1"/>
    <property type="match status" value="1"/>
</dbReference>
<dbReference type="RefSeq" id="WP_083560346.1">
    <property type="nucleotide sequence ID" value="NZ_BJXR01000036.1"/>
</dbReference>